<evidence type="ECO:0000313" key="3">
    <source>
        <dbReference type="EMBL" id="SFC46639.1"/>
    </source>
</evidence>
<keyword evidence="2" id="KW-0812">Transmembrane</keyword>
<name>A0A1I1JDF9_RUMAL</name>
<organism evidence="3 4">
    <name type="scientific">Ruminococcus albus</name>
    <dbReference type="NCBI Taxonomy" id="1264"/>
    <lineage>
        <taxon>Bacteria</taxon>
        <taxon>Bacillati</taxon>
        <taxon>Bacillota</taxon>
        <taxon>Clostridia</taxon>
        <taxon>Eubacteriales</taxon>
        <taxon>Oscillospiraceae</taxon>
        <taxon>Ruminococcus</taxon>
    </lineage>
</organism>
<keyword evidence="1" id="KW-0175">Coiled coil</keyword>
<feature type="transmembrane region" description="Helical" evidence="2">
    <location>
        <begin position="12"/>
        <end position="31"/>
    </location>
</feature>
<reference evidence="3 4" key="1">
    <citation type="submission" date="2016-10" db="EMBL/GenBank/DDBJ databases">
        <authorList>
            <person name="de Groot N.N."/>
        </authorList>
    </citation>
    <scope>NUCLEOTIDE SEQUENCE [LARGE SCALE GENOMIC DNA]</scope>
    <source>
        <strain evidence="3 4">AR67</strain>
    </source>
</reference>
<keyword evidence="2" id="KW-0472">Membrane</keyword>
<feature type="coiled-coil region" evidence="1">
    <location>
        <begin position="41"/>
        <end position="97"/>
    </location>
</feature>
<proteinExistence type="predicted"/>
<gene>
    <name evidence="3" type="ORF">SAMN02910406_01767</name>
</gene>
<accession>A0A1I1JDF9</accession>
<keyword evidence="2" id="KW-1133">Transmembrane helix</keyword>
<evidence type="ECO:0000313" key="4">
    <source>
        <dbReference type="Proteomes" id="UP000182192"/>
    </source>
</evidence>
<dbReference type="AlphaFoldDB" id="A0A1I1JDF9"/>
<evidence type="ECO:0000256" key="1">
    <source>
        <dbReference type="SAM" id="Coils"/>
    </source>
</evidence>
<protein>
    <recommendedName>
        <fullName evidence="5">Biopolymer transport protein ExbD/TolR</fullName>
    </recommendedName>
</protein>
<evidence type="ECO:0008006" key="5">
    <source>
        <dbReference type="Google" id="ProtNLM"/>
    </source>
</evidence>
<dbReference type="EMBL" id="FOKQ01000013">
    <property type="protein sequence ID" value="SFC46639.1"/>
    <property type="molecule type" value="Genomic_DNA"/>
</dbReference>
<evidence type="ECO:0000256" key="2">
    <source>
        <dbReference type="SAM" id="Phobius"/>
    </source>
</evidence>
<dbReference type="Proteomes" id="UP000182192">
    <property type="component" value="Unassembled WGS sequence"/>
</dbReference>
<sequence>MVMTMRKNKGIIIELTALLDVIFIMLFWMMINVQEGSTKVREDADSRIAQAQAEVEQIRAETDEKLESMREQADSEIKKAQERAEHLNRDAAANQQALENFGKGLMLTINLRYSPGGELIVTNGDNELARTAVTSESDVYSAVSQAITKAGIASEDVVLCAFVYDGSRALFRDVSEISDAVNRLGKSYKNFYCTFINTAR</sequence>